<dbReference type="InterPro" id="IPR011990">
    <property type="entry name" value="TPR-like_helical_dom_sf"/>
</dbReference>
<dbReference type="Proteomes" id="UP000199053">
    <property type="component" value="Unassembled WGS sequence"/>
</dbReference>
<keyword evidence="3" id="KW-1185">Reference proteome</keyword>
<dbReference type="PROSITE" id="PS51257">
    <property type="entry name" value="PROKAR_LIPOPROTEIN"/>
    <property type="match status" value="1"/>
</dbReference>
<dbReference type="Pfam" id="PF13174">
    <property type="entry name" value="TPR_6"/>
    <property type="match status" value="1"/>
</dbReference>
<evidence type="ECO:0000313" key="3">
    <source>
        <dbReference type="Proteomes" id="UP000199053"/>
    </source>
</evidence>
<dbReference type="SMART" id="SM00028">
    <property type="entry name" value="TPR"/>
    <property type="match status" value="3"/>
</dbReference>
<name>A0A1G9C7P7_9BACT</name>
<accession>A0A1G9C7P7</accession>
<protein>
    <submittedName>
        <fullName evidence="2">Tetratricopeptide repeat-containing protein</fullName>
    </submittedName>
</protein>
<dbReference type="AlphaFoldDB" id="A0A1G9C7P7"/>
<dbReference type="OrthoDB" id="5290562at2"/>
<proteinExistence type="predicted"/>
<evidence type="ECO:0000256" key="1">
    <source>
        <dbReference type="PROSITE-ProRule" id="PRU00339"/>
    </source>
</evidence>
<keyword evidence="1" id="KW-0802">TPR repeat</keyword>
<dbReference type="EMBL" id="FNGA01000001">
    <property type="protein sequence ID" value="SDK47671.1"/>
    <property type="molecule type" value="Genomic_DNA"/>
</dbReference>
<dbReference type="PROSITE" id="PS50005">
    <property type="entry name" value="TPR"/>
    <property type="match status" value="2"/>
</dbReference>
<dbReference type="InterPro" id="IPR019734">
    <property type="entry name" value="TPR_rpt"/>
</dbReference>
<dbReference type="STRING" id="246191.SAMN05660337_0575"/>
<feature type="repeat" description="TPR" evidence="1">
    <location>
        <begin position="102"/>
        <end position="135"/>
    </location>
</feature>
<dbReference type="RefSeq" id="WP_139167318.1">
    <property type="nucleotide sequence ID" value="NZ_FNGA01000001.1"/>
</dbReference>
<dbReference type="Gene3D" id="1.25.40.10">
    <property type="entry name" value="Tetratricopeptide repeat domain"/>
    <property type="match status" value="2"/>
</dbReference>
<organism evidence="2 3">
    <name type="scientific">Maridesulfovibrio ferrireducens</name>
    <dbReference type="NCBI Taxonomy" id="246191"/>
    <lineage>
        <taxon>Bacteria</taxon>
        <taxon>Pseudomonadati</taxon>
        <taxon>Thermodesulfobacteriota</taxon>
        <taxon>Desulfovibrionia</taxon>
        <taxon>Desulfovibrionales</taxon>
        <taxon>Desulfovibrionaceae</taxon>
        <taxon>Maridesulfovibrio</taxon>
    </lineage>
</organism>
<evidence type="ECO:0000313" key="2">
    <source>
        <dbReference type="EMBL" id="SDK47671.1"/>
    </source>
</evidence>
<dbReference type="Pfam" id="PF13181">
    <property type="entry name" value="TPR_8"/>
    <property type="match status" value="1"/>
</dbReference>
<gene>
    <name evidence="2" type="ORF">SAMN05660337_0575</name>
</gene>
<dbReference type="SUPFAM" id="SSF48452">
    <property type="entry name" value="TPR-like"/>
    <property type="match status" value="1"/>
</dbReference>
<sequence>MRQWFILIFVSLFLMVQGCEKPADDNFKVIEKARKNFISGFYVDSEKGFERYLQDNPQGKYRLEAWNYLVKIDSEVRHDSERGASLLEAMYLEFGHKNDLAADLKGKLAEMYIRNGQYKLAVEALEKSLEFPDQSSEQLDSTRTLLAKTFRDLRNYDLAIYTYNDLADSTADPKIKAKALYEMAHTLTLIQAWERAESELNEIIQMEDVPENIHAKATFMLADIYEQKHDYKKAVELLKGIVQTYPNPQAVRYKLEYLKKLELSGGRAIKQFKDRNIRIKDTGRDQNDADGAI</sequence>
<reference evidence="3" key="1">
    <citation type="submission" date="2016-10" db="EMBL/GenBank/DDBJ databases">
        <authorList>
            <person name="Varghese N."/>
            <person name="Submissions S."/>
        </authorList>
    </citation>
    <scope>NUCLEOTIDE SEQUENCE [LARGE SCALE GENOMIC DNA]</scope>
    <source>
        <strain evidence="3">DSM 16995</strain>
    </source>
</reference>
<feature type="repeat" description="TPR" evidence="1">
    <location>
        <begin position="215"/>
        <end position="248"/>
    </location>
</feature>